<evidence type="ECO:0000256" key="3">
    <source>
        <dbReference type="ARBA" id="ARBA00022741"/>
    </source>
</evidence>
<dbReference type="InterPro" id="IPR012795">
    <property type="entry name" value="tRNA_Ile_lys_synt_N"/>
</dbReference>
<keyword evidence="9" id="KW-1185">Reference proteome</keyword>
<keyword evidence="2 6" id="KW-0819">tRNA processing</keyword>
<comment type="function">
    <text evidence="6">Ligates lysine onto the cytidine present at position 34 of the AUA codon-specific tRNA(Ile) that contains the anticodon CAU, in an ATP-dependent manner. Cytidine is converted to lysidine, thus changing the amino acid specificity of the tRNA from methionine to isoleucine.</text>
</comment>
<evidence type="ECO:0000256" key="4">
    <source>
        <dbReference type="ARBA" id="ARBA00022840"/>
    </source>
</evidence>
<dbReference type="CDD" id="cd01992">
    <property type="entry name" value="TilS_N"/>
    <property type="match status" value="1"/>
</dbReference>
<keyword evidence="3 6" id="KW-0547">Nucleotide-binding</keyword>
<keyword evidence="4 6" id="KW-0067">ATP-binding</keyword>
<dbReference type="InterPro" id="IPR011063">
    <property type="entry name" value="TilS/TtcA_N"/>
</dbReference>
<dbReference type="GO" id="GO:0032267">
    <property type="term" value="F:tRNA(Ile)-lysidine synthase activity"/>
    <property type="evidence" value="ECO:0007669"/>
    <property type="project" value="UniProtKB-EC"/>
</dbReference>
<feature type="domain" description="tRNA(Ile)-lysidine/2-thiocytidine synthase N-terminal" evidence="7">
    <location>
        <begin position="23"/>
        <end position="206"/>
    </location>
</feature>
<protein>
    <recommendedName>
        <fullName evidence="6">tRNA(Ile)-lysidine synthase</fullName>
        <ecNumber evidence="6">6.3.4.19</ecNumber>
    </recommendedName>
    <alternativeName>
        <fullName evidence="6">tRNA(Ile)-2-lysyl-cytidine synthase</fullName>
    </alternativeName>
    <alternativeName>
        <fullName evidence="6">tRNA(Ile)-lysidine synthetase</fullName>
    </alternativeName>
</protein>
<dbReference type="PANTHER" id="PTHR43033:SF1">
    <property type="entry name" value="TRNA(ILE)-LYSIDINE SYNTHASE-RELATED"/>
    <property type="match status" value="1"/>
</dbReference>
<dbReference type="GO" id="GO:0006400">
    <property type="term" value="P:tRNA modification"/>
    <property type="evidence" value="ECO:0007669"/>
    <property type="project" value="UniProtKB-UniRule"/>
</dbReference>
<evidence type="ECO:0000256" key="5">
    <source>
        <dbReference type="ARBA" id="ARBA00048539"/>
    </source>
</evidence>
<dbReference type="Gene3D" id="3.40.50.620">
    <property type="entry name" value="HUPs"/>
    <property type="match status" value="1"/>
</dbReference>
<dbReference type="InterPro" id="IPR014729">
    <property type="entry name" value="Rossmann-like_a/b/a_fold"/>
</dbReference>
<evidence type="ECO:0000256" key="6">
    <source>
        <dbReference type="HAMAP-Rule" id="MF_01161"/>
    </source>
</evidence>
<dbReference type="Proteomes" id="UP000541470">
    <property type="component" value="Unassembled WGS sequence"/>
</dbReference>
<dbReference type="AlphaFoldDB" id="A0A7Y0ASF8"/>
<organism evidence="8 9">
    <name type="scientific">Rhizobium terricola</name>
    <dbReference type="NCBI Taxonomy" id="2728849"/>
    <lineage>
        <taxon>Bacteria</taxon>
        <taxon>Pseudomonadati</taxon>
        <taxon>Pseudomonadota</taxon>
        <taxon>Alphaproteobacteria</taxon>
        <taxon>Hyphomicrobiales</taxon>
        <taxon>Rhizobiaceae</taxon>
        <taxon>Rhizobium/Agrobacterium group</taxon>
        <taxon>Rhizobium</taxon>
    </lineage>
</organism>
<dbReference type="PANTHER" id="PTHR43033">
    <property type="entry name" value="TRNA(ILE)-LYSIDINE SYNTHASE-RELATED"/>
    <property type="match status" value="1"/>
</dbReference>
<dbReference type="SUPFAM" id="SSF52402">
    <property type="entry name" value="Adenine nucleotide alpha hydrolases-like"/>
    <property type="match status" value="1"/>
</dbReference>
<gene>
    <name evidence="6 8" type="primary">tilS</name>
    <name evidence="8" type="ORF">HHL25_00890</name>
</gene>
<evidence type="ECO:0000259" key="7">
    <source>
        <dbReference type="Pfam" id="PF01171"/>
    </source>
</evidence>
<dbReference type="HAMAP" id="MF_01161">
    <property type="entry name" value="tRNA_Ile_lys_synt"/>
    <property type="match status" value="1"/>
</dbReference>
<comment type="subcellular location">
    <subcellularLocation>
        <location evidence="6">Cytoplasm</location>
    </subcellularLocation>
</comment>
<evidence type="ECO:0000313" key="8">
    <source>
        <dbReference type="EMBL" id="NML72670.1"/>
    </source>
</evidence>
<accession>A0A7Y0ASF8</accession>
<comment type="domain">
    <text evidence="6">The N-terminal region contains the highly conserved SGGXDS motif, predicted to be a P-loop motif involved in ATP binding.</text>
</comment>
<evidence type="ECO:0000256" key="1">
    <source>
        <dbReference type="ARBA" id="ARBA00022598"/>
    </source>
</evidence>
<sequence length="434" mass="46624">MREFAPFDAAERFLSSLLCPTRLLAAVSGGSDSTGLLLALKQALDTGKYSHSLTAATIDHALRAESAAEAQAVAEMCDRLGIPHRTLVWTGEKPATGLSSAARDARYRLLADAVAASGADVLVTGHTADDQQETIAMRAARAQSDNLGLAGMAEATLYDRRLWILRPLLGVSRSAIRAWLSGQQVGWIDDPSNTDPHYERVRVRHRLAASVDFAPHVEGAGRRALSDAAAALIDSCATCHAGALLRLAPDVRKADPAVLRHALATLVAIAGGRSHRPASDAMDRLMTLTVTDLPGRMTLSRALVVSRTDGIYLTREARDILPLTVEPHSVGIWDGRFLVTNQNDEARVIEAGASPPPADRQMRLTAGQIRHLARVLPQITAPGSKESEASEAAHRCSVEPAFPLFDRFLPDFDLQLANAVARLFGRKAYMPTPV</sequence>
<comment type="catalytic activity">
    <reaction evidence="5 6">
        <text>cytidine(34) in tRNA(Ile2) + L-lysine + ATP = lysidine(34) in tRNA(Ile2) + AMP + diphosphate + H(+)</text>
        <dbReference type="Rhea" id="RHEA:43744"/>
        <dbReference type="Rhea" id="RHEA-COMP:10625"/>
        <dbReference type="Rhea" id="RHEA-COMP:10670"/>
        <dbReference type="ChEBI" id="CHEBI:15378"/>
        <dbReference type="ChEBI" id="CHEBI:30616"/>
        <dbReference type="ChEBI" id="CHEBI:32551"/>
        <dbReference type="ChEBI" id="CHEBI:33019"/>
        <dbReference type="ChEBI" id="CHEBI:82748"/>
        <dbReference type="ChEBI" id="CHEBI:83665"/>
        <dbReference type="ChEBI" id="CHEBI:456215"/>
        <dbReference type="EC" id="6.3.4.19"/>
    </reaction>
</comment>
<dbReference type="EC" id="6.3.4.19" evidence="6"/>
<reference evidence="8 9" key="1">
    <citation type="submission" date="2020-04" db="EMBL/GenBank/DDBJ databases">
        <title>Rhizobium sp. S-51 isolated from soil.</title>
        <authorList>
            <person name="Dahal R.H."/>
        </authorList>
    </citation>
    <scope>NUCLEOTIDE SEQUENCE [LARGE SCALE GENOMIC DNA]</scope>
    <source>
        <strain evidence="8 9">S-51</strain>
    </source>
</reference>
<evidence type="ECO:0000256" key="2">
    <source>
        <dbReference type="ARBA" id="ARBA00022694"/>
    </source>
</evidence>
<dbReference type="Pfam" id="PF01171">
    <property type="entry name" value="ATP_bind_3"/>
    <property type="match status" value="1"/>
</dbReference>
<dbReference type="NCBIfam" id="TIGR02432">
    <property type="entry name" value="lysidine_TilS_N"/>
    <property type="match status" value="1"/>
</dbReference>
<evidence type="ECO:0000313" key="9">
    <source>
        <dbReference type="Proteomes" id="UP000541470"/>
    </source>
</evidence>
<dbReference type="GO" id="GO:0005524">
    <property type="term" value="F:ATP binding"/>
    <property type="evidence" value="ECO:0007669"/>
    <property type="project" value="UniProtKB-UniRule"/>
</dbReference>
<dbReference type="GO" id="GO:0005737">
    <property type="term" value="C:cytoplasm"/>
    <property type="evidence" value="ECO:0007669"/>
    <property type="project" value="UniProtKB-SubCell"/>
</dbReference>
<feature type="binding site" evidence="6">
    <location>
        <begin position="28"/>
        <end position="33"/>
    </location>
    <ligand>
        <name>ATP</name>
        <dbReference type="ChEBI" id="CHEBI:30616"/>
    </ligand>
</feature>
<keyword evidence="6" id="KW-0963">Cytoplasm</keyword>
<dbReference type="EMBL" id="JABBGK010000001">
    <property type="protein sequence ID" value="NML72670.1"/>
    <property type="molecule type" value="Genomic_DNA"/>
</dbReference>
<name>A0A7Y0ASF8_9HYPH</name>
<dbReference type="InterPro" id="IPR012094">
    <property type="entry name" value="tRNA_Ile_lys_synt"/>
</dbReference>
<comment type="caution">
    <text evidence="8">The sequence shown here is derived from an EMBL/GenBank/DDBJ whole genome shotgun (WGS) entry which is preliminary data.</text>
</comment>
<proteinExistence type="inferred from homology"/>
<comment type="similarity">
    <text evidence="6">Belongs to the tRNA(Ile)-lysidine synthase family.</text>
</comment>
<keyword evidence="1 6" id="KW-0436">Ligase</keyword>
<dbReference type="RefSeq" id="WP_169586350.1">
    <property type="nucleotide sequence ID" value="NZ_JABBGK010000001.1"/>
</dbReference>